<evidence type="ECO:0000256" key="8">
    <source>
        <dbReference type="ARBA" id="ARBA00022617"/>
    </source>
</evidence>
<keyword evidence="25" id="KW-0539">Nucleus</keyword>
<evidence type="ECO:0000256" key="3">
    <source>
        <dbReference type="ARBA" id="ARBA00004155"/>
    </source>
</evidence>
<dbReference type="PRINTS" id="PR00621">
    <property type="entry name" value="HISTONEH2B"/>
</dbReference>
<dbReference type="PROSITE" id="PS50939">
    <property type="entry name" value="CYTOCHROME_B561"/>
    <property type="match status" value="1"/>
</dbReference>
<evidence type="ECO:0000256" key="16">
    <source>
        <dbReference type="ARBA" id="ARBA00023002"/>
    </source>
</evidence>
<keyword evidence="10" id="KW-0479">Metal-binding</keyword>
<evidence type="ECO:0000256" key="25">
    <source>
        <dbReference type="RuleBase" id="RU000451"/>
    </source>
</evidence>
<evidence type="ECO:0000256" key="18">
    <source>
        <dbReference type="ARBA" id="ARBA00023125"/>
    </source>
</evidence>
<dbReference type="SMART" id="SM00427">
    <property type="entry name" value="H2B"/>
    <property type="match status" value="1"/>
</dbReference>
<dbReference type="InterPro" id="IPR006593">
    <property type="entry name" value="Cyt_b561/ferric_Rdtase_TM"/>
</dbReference>
<keyword evidence="18 25" id="KW-0238">DNA-binding</keyword>
<evidence type="ECO:0000256" key="22">
    <source>
        <dbReference type="ARBA" id="ARBA00023269"/>
    </source>
</evidence>
<feature type="transmembrane region" description="Helical" evidence="26">
    <location>
        <begin position="178"/>
        <end position="199"/>
    </location>
</feature>
<dbReference type="PROSITE" id="PS00357">
    <property type="entry name" value="HISTONE_H2B"/>
    <property type="match status" value="1"/>
</dbReference>
<evidence type="ECO:0000256" key="11">
    <source>
        <dbReference type="ARBA" id="ARBA00022753"/>
    </source>
</evidence>
<feature type="transmembrane region" description="Helical" evidence="26">
    <location>
        <begin position="27"/>
        <end position="50"/>
    </location>
</feature>
<keyword evidence="17" id="KW-0408">Iron</keyword>
<evidence type="ECO:0000256" key="7">
    <source>
        <dbReference type="ARBA" id="ARBA00022499"/>
    </source>
</evidence>
<gene>
    <name evidence="28" type="ORF">JZ751_001435</name>
</gene>
<accession>A0A8T2PTE8</accession>
<dbReference type="GO" id="GO:0005765">
    <property type="term" value="C:lysosomal membrane"/>
    <property type="evidence" value="ECO:0007669"/>
    <property type="project" value="UniProtKB-SubCell"/>
</dbReference>
<organism evidence="28 29">
    <name type="scientific">Albula glossodonta</name>
    <name type="common">roundjaw bonefish</name>
    <dbReference type="NCBI Taxonomy" id="121402"/>
    <lineage>
        <taxon>Eukaryota</taxon>
        <taxon>Metazoa</taxon>
        <taxon>Chordata</taxon>
        <taxon>Craniata</taxon>
        <taxon>Vertebrata</taxon>
        <taxon>Euteleostomi</taxon>
        <taxon>Actinopterygii</taxon>
        <taxon>Neopterygii</taxon>
        <taxon>Teleostei</taxon>
        <taxon>Albuliformes</taxon>
        <taxon>Albulidae</taxon>
        <taxon>Albula</taxon>
    </lineage>
</organism>
<evidence type="ECO:0000256" key="2">
    <source>
        <dbReference type="ARBA" id="ARBA00004107"/>
    </source>
</evidence>
<dbReference type="Proteomes" id="UP000824540">
    <property type="component" value="Unassembled WGS sequence"/>
</dbReference>
<evidence type="ECO:0000256" key="26">
    <source>
        <dbReference type="SAM" id="Phobius"/>
    </source>
</evidence>
<dbReference type="Gene3D" id="1.20.120.1770">
    <property type="match status" value="1"/>
</dbReference>
<dbReference type="SUPFAM" id="SSF47113">
    <property type="entry name" value="Histone-fold"/>
    <property type="match status" value="1"/>
</dbReference>
<evidence type="ECO:0000256" key="13">
    <source>
        <dbReference type="ARBA" id="ARBA00022967"/>
    </source>
</evidence>
<keyword evidence="15 26" id="KW-1133">Transmembrane helix</keyword>
<keyword evidence="16" id="KW-0560">Oxidoreductase</keyword>
<dbReference type="FunFam" id="1.20.120.1770:FF:000001">
    <property type="entry name" value="Cytochrome b reductase 1"/>
    <property type="match status" value="1"/>
</dbReference>
<keyword evidence="11" id="KW-0967">Endosome</keyword>
<dbReference type="SMART" id="SM00665">
    <property type="entry name" value="B561"/>
    <property type="match status" value="1"/>
</dbReference>
<feature type="domain" description="Cytochrome b561" evidence="27">
    <location>
        <begin position="35"/>
        <end position="238"/>
    </location>
</feature>
<dbReference type="GO" id="GO:0140571">
    <property type="term" value="F:transmembrane ascorbate ferrireductase activity"/>
    <property type="evidence" value="ECO:0007669"/>
    <property type="project" value="UniProtKB-EC"/>
</dbReference>
<comment type="caution">
    <text evidence="28">The sequence shown here is derived from an EMBL/GenBank/DDBJ whole genome shotgun (WGS) entry which is preliminary data.</text>
</comment>
<keyword evidence="14" id="KW-0249">Electron transport</keyword>
<keyword evidence="9 26" id="KW-0812">Transmembrane</keyword>
<feature type="transmembrane region" description="Helical" evidence="26">
    <location>
        <begin position="104"/>
        <end position="127"/>
    </location>
</feature>
<keyword evidence="25" id="KW-0158">Chromosome</keyword>
<keyword evidence="29" id="KW-1185">Reference proteome</keyword>
<evidence type="ECO:0000256" key="6">
    <source>
        <dbReference type="ARBA" id="ARBA00022448"/>
    </source>
</evidence>
<comment type="similarity">
    <text evidence="4 25">Belongs to the histone H2B family.</text>
</comment>
<dbReference type="GO" id="GO:0046872">
    <property type="term" value="F:metal ion binding"/>
    <property type="evidence" value="ECO:0007669"/>
    <property type="project" value="UniProtKB-KW"/>
</dbReference>
<sequence>MNDLTWAHVPPSPPGQLLACFRMRSMLLFYTLYLLCLSLGLLCVVCVSYWNSTWRGGFAWDGTRLQFNWHPVLMVAGLVVLYGNAAVLYRIPLTWGQNKKPWKLLHAGMMFLALLLSILGLCAVFSFHNANKTPNLYSLHSWLGICTSAMFAAQWVLGLAAFLLPCSPMAFRRLLKPVHVWMGSIIFSLSVAACISAHYNKRSTITSREIQTAVRLLLPGELAKHAVSEGTKAVTKVAPNVIAKCCEIIFRVSLNRLFAVLRVVVA</sequence>
<dbReference type="AlphaFoldDB" id="A0A8T2PTE8"/>
<evidence type="ECO:0000256" key="1">
    <source>
        <dbReference type="ARBA" id="ARBA00001970"/>
    </source>
</evidence>
<reference evidence="28" key="1">
    <citation type="thesis" date="2021" institute="BYU ScholarsArchive" country="Provo, UT, USA">
        <title>Applications of and Algorithms for Genome Assembly and Genomic Analyses with an Emphasis on Marine Teleosts.</title>
        <authorList>
            <person name="Pickett B.D."/>
        </authorList>
    </citation>
    <scope>NUCLEOTIDE SEQUENCE</scope>
    <source>
        <strain evidence="28">HI-2016</strain>
    </source>
</reference>
<keyword evidence="7" id="KW-1017">Isopeptide bond</keyword>
<keyword evidence="19 26" id="KW-0472">Membrane</keyword>
<evidence type="ECO:0000256" key="9">
    <source>
        <dbReference type="ARBA" id="ARBA00022692"/>
    </source>
</evidence>
<protein>
    <recommendedName>
        <fullName evidence="25">Histone H2B</fullName>
    </recommendedName>
</protein>
<comment type="subcellular location">
    <subcellularLocation>
        <location evidence="2">Late endosome membrane</location>
        <topology evidence="2">Multi-pass membrane protein</topology>
    </subcellularLocation>
    <subcellularLocation>
        <location evidence="3">Lysosome membrane</location>
        <topology evidence="3">Multi-pass membrane protein</topology>
    </subcellularLocation>
    <subcellularLocation>
        <location evidence="25">Nucleus</location>
    </subcellularLocation>
</comment>
<name>A0A8T2PTE8_9TELE</name>
<evidence type="ECO:0000259" key="27">
    <source>
        <dbReference type="PROSITE" id="PS50939"/>
    </source>
</evidence>
<dbReference type="InterPro" id="IPR055333">
    <property type="entry name" value="HISTONE_H2B_site"/>
</dbReference>
<evidence type="ECO:0000256" key="21">
    <source>
        <dbReference type="ARBA" id="ARBA00023228"/>
    </source>
</evidence>
<keyword evidence="8" id="KW-0349">Heme</keyword>
<dbReference type="PANTHER" id="PTHR10106">
    <property type="entry name" value="CYTOCHROME B561-RELATED"/>
    <property type="match status" value="1"/>
</dbReference>
<dbReference type="CDD" id="cd22910">
    <property type="entry name" value="HFD_H2B"/>
    <property type="match status" value="1"/>
</dbReference>
<evidence type="ECO:0000256" key="4">
    <source>
        <dbReference type="ARBA" id="ARBA00006846"/>
    </source>
</evidence>
<dbReference type="InterPro" id="IPR009072">
    <property type="entry name" value="Histone-fold"/>
</dbReference>
<comment type="function">
    <text evidence="23">Transmembrane reductase that uses ascorbate as an electron donor in the cytoplasm and transfers electrons across membranes to reduce iron cations Fe(3+) into Fe(2+) in the lumen of the late endosome and lysosome. Reduced iron can then be extruded from the late endosome and lysosome to the cytoplasm by divalent metal-specific transporters. It is therefore most probably involved in endosomal and lysosomal cellular iron homeostasis.</text>
</comment>
<comment type="catalytic activity">
    <reaction evidence="24">
        <text>Fe(3+)(out) + L-ascorbate(in) = monodehydro-L-ascorbate radical(in) + Fe(2+)(out) + H(+)</text>
        <dbReference type="Rhea" id="RHEA:30403"/>
        <dbReference type="ChEBI" id="CHEBI:15378"/>
        <dbReference type="ChEBI" id="CHEBI:29033"/>
        <dbReference type="ChEBI" id="CHEBI:29034"/>
        <dbReference type="ChEBI" id="CHEBI:38290"/>
        <dbReference type="ChEBI" id="CHEBI:59513"/>
        <dbReference type="EC" id="7.2.1.3"/>
    </reaction>
    <physiologicalReaction direction="left-to-right" evidence="24">
        <dbReference type="Rhea" id="RHEA:30404"/>
    </physiologicalReaction>
</comment>
<dbReference type="InterPro" id="IPR043205">
    <property type="entry name" value="CYB561/CYBRD1-like"/>
</dbReference>
<keyword evidence="6" id="KW-0813">Transport</keyword>
<comment type="subunit">
    <text evidence="25">The nucleosome is a histone octamer containing two molecules each of H2A, H2B, H3 and H4 assembled in one H3-H4 heterotetramer and two H2A-H2B heterodimers. The octamer wraps approximately 147 bp of DNA.</text>
</comment>
<dbReference type="Pfam" id="PF03188">
    <property type="entry name" value="Cytochrom_B561"/>
    <property type="match status" value="1"/>
</dbReference>
<dbReference type="PANTHER" id="PTHR10106:SF38">
    <property type="entry name" value="LYSOSOMAL MEMBRANE ASCORBATE-DEPENDENT FERRIREDUCTASE CYB561A3"/>
    <property type="match status" value="1"/>
</dbReference>
<evidence type="ECO:0000256" key="5">
    <source>
        <dbReference type="ARBA" id="ARBA00011738"/>
    </source>
</evidence>
<evidence type="ECO:0000256" key="24">
    <source>
        <dbReference type="ARBA" id="ARBA00048457"/>
    </source>
</evidence>
<evidence type="ECO:0000256" key="19">
    <source>
        <dbReference type="ARBA" id="ARBA00023136"/>
    </source>
</evidence>
<keyword evidence="13" id="KW-1278">Translocase</keyword>
<dbReference type="EMBL" id="JAFBMS010000002">
    <property type="protein sequence ID" value="KAG9354722.1"/>
    <property type="molecule type" value="Genomic_DNA"/>
</dbReference>
<keyword evidence="20" id="KW-0325">Glycoprotein</keyword>
<keyword evidence="21" id="KW-0458">Lysosome</keyword>
<feature type="transmembrane region" description="Helical" evidence="26">
    <location>
        <begin position="70"/>
        <end position="92"/>
    </location>
</feature>
<evidence type="ECO:0000256" key="20">
    <source>
        <dbReference type="ARBA" id="ARBA00023180"/>
    </source>
</evidence>
<comment type="cofactor">
    <cofactor evidence="1">
        <name>heme b</name>
        <dbReference type="ChEBI" id="CHEBI:60344"/>
    </cofactor>
</comment>
<dbReference type="GO" id="GO:0030527">
    <property type="term" value="F:structural constituent of chromatin"/>
    <property type="evidence" value="ECO:0007669"/>
    <property type="project" value="InterPro"/>
</dbReference>
<keyword evidence="22 25" id="KW-0544">Nucleosome core</keyword>
<dbReference type="InterPro" id="IPR000558">
    <property type="entry name" value="Histone_H2B"/>
</dbReference>
<evidence type="ECO:0000313" key="28">
    <source>
        <dbReference type="EMBL" id="KAG9354722.1"/>
    </source>
</evidence>
<comment type="subunit">
    <text evidence="5">Homodimer.</text>
</comment>
<feature type="transmembrane region" description="Helical" evidence="26">
    <location>
        <begin position="139"/>
        <end position="166"/>
    </location>
</feature>
<evidence type="ECO:0000256" key="10">
    <source>
        <dbReference type="ARBA" id="ARBA00022723"/>
    </source>
</evidence>
<evidence type="ECO:0000256" key="23">
    <source>
        <dbReference type="ARBA" id="ARBA00046132"/>
    </source>
</evidence>
<evidence type="ECO:0000256" key="15">
    <source>
        <dbReference type="ARBA" id="ARBA00022989"/>
    </source>
</evidence>
<evidence type="ECO:0000256" key="12">
    <source>
        <dbReference type="ARBA" id="ARBA00022843"/>
    </source>
</evidence>
<keyword evidence="12" id="KW-0832">Ubl conjugation</keyword>
<dbReference type="GO" id="GO:0046982">
    <property type="term" value="F:protein heterodimerization activity"/>
    <property type="evidence" value="ECO:0007669"/>
    <property type="project" value="InterPro"/>
</dbReference>
<dbReference type="GO" id="GO:0000786">
    <property type="term" value="C:nucleosome"/>
    <property type="evidence" value="ECO:0007669"/>
    <property type="project" value="UniProtKB-KW"/>
</dbReference>
<dbReference type="OrthoDB" id="907479at2759"/>
<proteinExistence type="inferred from homology"/>
<dbReference type="GO" id="GO:0005634">
    <property type="term" value="C:nucleus"/>
    <property type="evidence" value="ECO:0007669"/>
    <property type="project" value="UniProtKB-SubCell"/>
</dbReference>
<evidence type="ECO:0000313" key="29">
    <source>
        <dbReference type="Proteomes" id="UP000824540"/>
    </source>
</evidence>
<dbReference type="GO" id="GO:0003677">
    <property type="term" value="F:DNA binding"/>
    <property type="evidence" value="ECO:0007669"/>
    <property type="project" value="UniProtKB-KW"/>
</dbReference>
<dbReference type="GO" id="GO:0031902">
    <property type="term" value="C:late endosome membrane"/>
    <property type="evidence" value="ECO:0007669"/>
    <property type="project" value="UniProtKB-SubCell"/>
</dbReference>
<evidence type="ECO:0000256" key="14">
    <source>
        <dbReference type="ARBA" id="ARBA00022982"/>
    </source>
</evidence>
<evidence type="ECO:0000256" key="17">
    <source>
        <dbReference type="ARBA" id="ARBA00023004"/>
    </source>
</evidence>